<proteinExistence type="predicted"/>
<evidence type="ECO:0000313" key="9">
    <source>
        <dbReference type="Proteomes" id="UP000092154"/>
    </source>
</evidence>
<dbReference type="InterPro" id="IPR020846">
    <property type="entry name" value="MFS_dom"/>
</dbReference>
<keyword evidence="9" id="KW-1185">Reference proteome</keyword>
<feature type="non-terminal residue" evidence="8">
    <location>
        <position position="360"/>
    </location>
</feature>
<evidence type="ECO:0000256" key="5">
    <source>
        <dbReference type="ARBA" id="ARBA00023136"/>
    </source>
</evidence>
<feature type="transmembrane region" description="Helical" evidence="6">
    <location>
        <begin position="185"/>
        <end position="208"/>
    </location>
</feature>
<dbReference type="Gene3D" id="1.20.1250.20">
    <property type="entry name" value="MFS general substrate transporter like domains"/>
    <property type="match status" value="1"/>
</dbReference>
<dbReference type="SUPFAM" id="SSF103473">
    <property type="entry name" value="MFS general substrate transporter"/>
    <property type="match status" value="1"/>
</dbReference>
<keyword evidence="5 6" id="KW-0472">Membrane</keyword>
<evidence type="ECO:0000313" key="8">
    <source>
        <dbReference type="EMBL" id="OAX31199.1"/>
    </source>
</evidence>
<dbReference type="EMBL" id="KV449530">
    <property type="protein sequence ID" value="OAX31199.1"/>
    <property type="molecule type" value="Genomic_DNA"/>
</dbReference>
<evidence type="ECO:0000256" key="3">
    <source>
        <dbReference type="ARBA" id="ARBA00022692"/>
    </source>
</evidence>
<evidence type="ECO:0000256" key="6">
    <source>
        <dbReference type="SAM" id="Phobius"/>
    </source>
</evidence>
<dbReference type="PANTHER" id="PTHR48020:SF25">
    <property type="entry name" value="SUGAR TRANSPORTER, PUTATIVE (AFU_ORTHOLOGUE AFUA_7G05830)-RELATED"/>
    <property type="match status" value="1"/>
</dbReference>
<protein>
    <recommendedName>
        <fullName evidence="7">Major facilitator superfamily (MFS) profile domain-containing protein</fullName>
    </recommendedName>
</protein>
<dbReference type="GO" id="GO:0016020">
    <property type="term" value="C:membrane"/>
    <property type="evidence" value="ECO:0007669"/>
    <property type="project" value="UniProtKB-SubCell"/>
</dbReference>
<evidence type="ECO:0000256" key="1">
    <source>
        <dbReference type="ARBA" id="ARBA00004141"/>
    </source>
</evidence>
<name>A0A1B7MF23_9AGAM</name>
<evidence type="ECO:0000259" key="7">
    <source>
        <dbReference type="PROSITE" id="PS50850"/>
    </source>
</evidence>
<dbReference type="Proteomes" id="UP000092154">
    <property type="component" value="Unassembled WGS sequence"/>
</dbReference>
<keyword evidence="4 6" id="KW-1133">Transmembrane helix</keyword>
<dbReference type="OrthoDB" id="5290825at2759"/>
<dbReference type="Pfam" id="PF00083">
    <property type="entry name" value="Sugar_tr"/>
    <property type="match status" value="1"/>
</dbReference>
<dbReference type="InterPro" id="IPR036259">
    <property type="entry name" value="MFS_trans_sf"/>
</dbReference>
<reference evidence="8 9" key="1">
    <citation type="submission" date="2016-06" db="EMBL/GenBank/DDBJ databases">
        <title>Comparative genomics of the ectomycorrhizal sister species Rhizopogon vinicolor and Rhizopogon vesiculosus (Basidiomycota: Boletales) reveals a divergence of the mating type B locus.</title>
        <authorList>
            <consortium name="DOE Joint Genome Institute"/>
            <person name="Mujic A.B."/>
            <person name="Kuo A."/>
            <person name="Tritt A."/>
            <person name="Lipzen A."/>
            <person name="Chen C."/>
            <person name="Johnson J."/>
            <person name="Sharma A."/>
            <person name="Barry K."/>
            <person name="Grigoriev I.V."/>
            <person name="Spatafora J.W."/>
        </authorList>
    </citation>
    <scope>NUCLEOTIDE SEQUENCE [LARGE SCALE GENOMIC DNA]</scope>
    <source>
        <strain evidence="8 9">AM-OR11-026</strain>
    </source>
</reference>
<feature type="transmembrane region" description="Helical" evidence="6">
    <location>
        <begin position="162"/>
        <end position="179"/>
    </location>
</feature>
<comment type="subcellular location">
    <subcellularLocation>
        <location evidence="1">Membrane</location>
        <topology evidence="1">Multi-pass membrane protein</topology>
    </subcellularLocation>
</comment>
<dbReference type="InterPro" id="IPR005828">
    <property type="entry name" value="MFS_sugar_transport-like"/>
</dbReference>
<dbReference type="InParanoid" id="A0A1B7MF23"/>
<keyword evidence="2" id="KW-0813">Transport</keyword>
<dbReference type="AlphaFoldDB" id="A0A1B7MF23"/>
<feature type="transmembrane region" description="Helical" evidence="6">
    <location>
        <begin position="220"/>
        <end position="244"/>
    </location>
</feature>
<dbReference type="PANTHER" id="PTHR48020">
    <property type="entry name" value="PROTON MYO-INOSITOL COTRANSPORTER"/>
    <property type="match status" value="1"/>
</dbReference>
<feature type="transmembrane region" description="Helical" evidence="6">
    <location>
        <begin position="256"/>
        <end position="277"/>
    </location>
</feature>
<accession>A0A1B7MF23</accession>
<dbReference type="PROSITE" id="PS50850">
    <property type="entry name" value="MFS"/>
    <property type="match status" value="1"/>
</dbReference>
<gene>
    <name evidence="8" type="ORF">K503DRAFT_704070</name>
</gene>
<dbReference type="STRING" id="1314800.A0A1B7MF23"/>
<dbReference type="GO" id="GO:0022857">
    <property type="term" value="F:transmembrane transporter activity"/>
    <property type="evidence" value="ECO:0007669"/>
    <property type="project" value="InterPro"/>
</dbReference>
<evidence type="ECO:0000256" key="4">
    <source>
        <dbReference type="ARBA" id="ARBA00022989"/>
    </source>
</evidence>
<evidence type="ECO:0000256" key="2">
    <source>
        <dbReference type="ARBA" id="ARBA00022448"/>
    </source>
</evidence>
<organism evidence="8 9">
    <name type="scientific">Rhizopogon vinicolor AM-OR11-026</name>
    <dbReference type="NCBI Taxonomy" id="1314800"/>
    <lineage>
        <taxon>Eukaryota</taxon>
        <taxon>Fungi</taxon>
        <taxon>Dikarya</taxon>
        <taxon>Basidiomycota</taxon>
        <taxon>Agaricomycotina</taxon>
        <taxon>Agaricomycetes</taxon>
        <taxon>Agaricomycetidae</taxon>
        <taxon>Boletales</taxon>
        <taxon>Suillineae</taxon>
        <taxon>Rhizopogonaceae</taxon>
        <taxon>Rhizopogon</taxon>
    </lineage>
</organism>
<feature type="domain" description="Major facilitator superfamily (MFS) profile" evidence="7">
    <location>
        <begin position="88"/>
        <end position="360"/>
    </location>
</feature>
<keyword evidence="3 6" id="KW-0812">Transmembrane</keyword>
<feature type="transmembrane region" description="Helical" evidence="6">
    <location>
        <begin position="129"/>
        <end position="150"/>
    </location>
</feature>
<sequence length="360" mass="40706">MTLSVRNADAKLSNPLRGISHDRLMTDVEIFAQERGVTHLLPDLKKGALIAQDPSCHTRLDVFTEEDKQILTEEVTHKWRQRPMLYYMVIMSSLAAAVQGMDEAVINGAQIIYPTQFGIGDTNSQRDSWLIGLINSAPYLCCATVSCWLTHPLNHYLGRKKTIFITCMISFLTCVWSGLTNTWWHLFIARFFLGFGIGPKSATVPVYAAECSPAPIRGALVMMWQMWTAFGIALGDLIDLSFYFIKDPPGVTGLNWRLMLASAGVPGLIVCLQVLYAPESPRWLISKGRYEEAFNELCRLRFSRVQAARDLYYIHVLLEAESEMKRGRNRLVEMFTIPRNRHAALASWVVMFGQQFCGVN</sequence>
<dbReference type="InterPro" id="IPR050814">
    <property type="entry name" value="Myo-inositol_Transporter"/>
</dbReference>